<evidence type="ECO:0000313" key="2">
    <source>
        <dbReference type="EMBL" id="VDK39519.1"/>
    </source>
</evidence>
<dbReference type="PANTHER" id="PTHR16777:SF2">
    <property type="entry name" value="PROTEIN ECT2"/>
    <property type="match status" value="1"/>
</dbReference>
<protein>
    <submittedName>
        <fullName evidence="4">DH domain-containing protein</fullName>
    </submittedName>
</protein>
<accession>A0A183D3Y5</accession>
<dbReference type="PANTHER" id="PTHR16777">
    <property type="entry name" value="PROTEIN ECT2"/>
    <property type="match status" value="1"/>
</dbReference>
<dbReference type="EMBL" id="UYRT01005872">
    <property type="protein sequence ID" value="VDK39519.1"/>
    <property type="molecule type" value="Genomic_DNA"/>
</dbReference>
<dbReference type="PROSITE" id="PS50010">
    <property type="entry name" value="DH_2"/>
    <property type="match status" value="1"/>
</dbReference>
<dbReference type="GO" id="GO:0000281">
    <property type="term" value="P:mitotic cytokinesis"/>
    <property type="evidence" value="ECO:0007669"/>
    <property type="project" value="TreeGrafter"/>
</dbReference>
<proteinExistence type="predicted"/>
<dbReference type="AlphaFoldDB" id="A0A183D3Y5"/>
<dbReference type="GO" id="GO:0005938">
    <property type="term" value="C:cell cortex"/>
    <property type="evidence" value="ECO:0007669"/>
    <property type="project" value="TreeGrafter"/>
</dbReference>
<organism evidence="4">
    <name type="scientific">Gongylonema pulchrum</name>
    <dbReference type="NCBI Taxonomy" id="637853"/>
    <lineage>
        <taxon>Eukaryota</taxon>
        <taxon>Metazoa</taxon>
        <taxon>Ecdysozoa</taxon>
        <taxon>Nematoda</taxon>
        <taxon>Chromadorea</taxon>
        <taxon>Rhabditida</taxon>
        <taxon>Spirurina</taxon>
        <taxon>Spiruromorpha</taxon>
        <taxon>Spiruroidea</taxon>
        <taxon>Gongylonematidae</taxon>
        <taxon>Gongylonema</taxon>
    </lineage>
</organism>
<sequence length="160" mass="18446">MAVQTLDQCDRTKPRFHAFLKAAESRTECQRNHLRDLLVRPVQRLPSVILLLKALQKKTDRSNPDNSYLVKAMRALETALAIANESRRQTDSYAKIFKLSSEIERCPADILSSARTLKAELHVLSLGGEDEWIKTRDRRMAIFLFNDLMEIVKIVLTFFD</sequence>
<reference evidence="2 3" key="2">
    <citation type="submission" date="2018-11" db="EMBL/GenBank/DDBJ databases">
        <authorList>
            <consortium name="Pathogen Informatics"/>
        </authorList>
    </citation>
    <scope>NUCLEOTIDE SEQUENCE [LARGE SCALE GENOMIC DNA]</scope>
</reference>
<dbReference type="GO" id="GO:0005096">
    <property type="term" value="F:GTPase activator activity"/>
    <property type="evidence" value="ECO:0007669"/>
    <property type="project" value="InterPro"/>
</dbReference>
<dbReference type="Proteomes" id="UP000271098">
    <property type="component" value="Unassembled WGS sequence"/>
</dbReference>
<dbReference type="GO" id="GO:0005634">
    <property type="term" value="C:nucleus"/>
    <property type="evidence" value="ECO:0007669"/>
    <property type="project" value="InterPro"/>
</dbReference>
<dbReference type="GO" id="GO:2000431">
    <property type="term" value="P:regulation of cytokinesis, actomyosin contractile ring assembly"/>
    <property type="evidence" value="ECO:0007669"/>
    <property type="project" value="InterPro"/>
</dbReference>
<dbReference type="GO" id="GO:0007399">
    <property type="term" value="P:nervous system development"/>
    <property type="evidence" value="ECO:0007669"/>
    <property type="project" value="TreeGrafter"/>
</dbReference>
<dbReference type="InterPro" id="IPR035899">
    <property type="entry name" value="DBL_dom_sf"/>
</dbReference>
<keyword evidence="3" id="KW-1185">Reference proteome</keyword>
<evidence type="ECO:0000313" key="4">
    <source>
        <dbReference type="WBParaSite" id="GPUH_0000343201-mRNA-1"/>
    </source>
</evidence>
<dbReference type="WBParaSite" id="GPUH_0000343201-mRNA-1">
    <property type="protein sequence ID" value="GPUH_0000343201-mRNA-1"/>
    <property type="gene ID" value="GPUH_0000343201"/>
</dbReference>
<dbReference type="Pfam" id="PF00621">
    <property type="entry name" value="RhoGEF"/>
    <property type="match status" value="1"/>
</dbReference>
<evidence type="ECO:0000259" key="1">
    <source>
        <dbReference type="PROSITE" id="PS50010"/>
    </source>
</evidence>
<feature type="domain" description="DH" evidence="1">
    <location>
        <begin position="1"/>
        <end position="86"/>
    </location>
</feature>
<dbReference type="Gene3D" id="1.20.900.10">
    <property type="entry name" value="Dbl homology (DH) domain"/>
    <property type="match status" value="1"/>
</dbReference>
<dbReference type="InterPro" id="IPR026817">
    <property type="entry name" value="Ect2"/>
</dbReference>
<reference evidence="4" key="1">
    <citation type="submission" date="2016-06" db="UniProtKB">
        <authorList>
            <consortium name="WormBaseParasite"/>
        </authorList>
    </citation>
    <scope>IDENTIFICATION</scope>
</reference>
<evidence type="ECO:0000313" key="3">
    <source>
        <dbReference type="Proteomes" id="UP000271098"/>
    </source>
</evidence>
<dbReference type="OrthoDB" id="9997817at2759"/>
<dbReference type="GO" id="GO:0005085">
    <property type="term" value="F:guanyl-nucleotide exchange factor activity"/>
    <property type="evidence" value="ECO:0007669"/>
    <property type="project" value="InterPro"/>
</dbReference>
<dbReference type="SUPFAM" id="SSF48065">
    <property type="entry name" value="DBL homology domain (DH-domain)"/>
    <property type="match status" value="1"/>
</dbReference>
<gene>
    <name evidence="2" type="ORF">GPUH_LOCUS3426</name>
</gene>
<dbReference type="InterPro" id="IPR000219">
    <property type="entry name" value="DH_dom"/>
</dbReference>
<name>A0A183D3Y5_9BILA</name>